<dbReference type="InterPro" id="IPR051013">
    <property type="entry name" value="MBL_superfamily_lactonases"/>
</dbReference>
<comment type="caution">
    <text evidence="6">The sequence shown here is derived from an EMBL/GenBank/DDBJ whole genome shotgun (WGS) entry which is preliminary data.</text>
</comment>
<dbReference type="CDD" id="cd07720">
    <property type="entry name" value="OPHC2-like_MBL-fold"/>
    <property type="match status" value="1"/>
</dbReference>
<evidence type="ECO:0000256" key="4">
    <source>
        <dbReference type="ARBA" id="ARBA00022833"/>
    </source>
</evidence>
<gene>
    <name evidence="6" type="ORF">HBF25_20385</name>
</gene>
<dbReference type="InterPro" id="IPR001279">
    <property type="entry name" value="Metallo-B-lactamas"/>
</dbReference>
<dbReference type="AlphaFoldDB" id="A0A7X5ZKF9"/>
<dbReference type="PANTHER" id="PTHR42978:SF6">
    <property type="entry name" value="QUORUM-QUENCHING LACTONASE YTNP-RELATED"/>
    <property type="match status" value="1"/>
</dbReference>
<dbReference type="PANTHER" id="PTHR42978">
    <property type="entry name" value="QUORUM-QUENCHING LACTONASE YTNP-RELATED-RELATED"/>
    <property type="match status" value="1"/>
</dbReference>
<evidence type="ECO:0000259" key="5">
    <source>
        <dbReference type="SMART" id="SM00849"/>
    </source>
</evidence>
<reference evidence="6 7" key="1">
    <citation type="submission" date="2020-03" db="EMBL/GenBank/DDBJ databases">
        <authorList>
            <person name="Lai Q."/>
        </authorList>
    </citation>
    <scope>NUCLEOTIDE SEQUENCE [LARGE SCALE GENOMIC DNA]</scope>
    <source>
        <strain evidence="6 7">CCUG 25036</strain>
    </source>
</reference>
<evidence type="ECO:0000313" key="7">
    <source>
        <dbReference type="Proteomes" id="UP000490980"/>
    </source>
</evidence>
<dbReference type="Proteomes" id="UP000490980">
    <property type="component" value="Unassembled WGS sequence"/>
</dbReference>
<dbReference type="Pfam" id="PF00753">
    <property type="entry name" value="Lactamase_B"/>
    <property type="match status" value="1"/>
</dbReference>
<sequence>MCDVDTALLPPASFATVDKATLHRVHIGTMTIIALCDGHFPLVAHDVLRSGPASLDSLLSQARLTDVVPSHVNAFLIDDGEHRVLVDAGAGSLQDPTLGRMNVHLAEAGYGVDDIDTILLTHLHPDHMGGITRNGEAVFPKAVVHVPRDEATFWLKEGGLGDVDESVRATFDHARHTLSPYIEAGRYRTFDPGTCWFDMLTAESLPGHTCGHTGYRLRTDVADVVFCGDLFHVAAVQLATPAVTVCYDSAPGQARATREAFLAQADHRGDIVAAAHAPFPGLGTIHGTTSGYAWHPLGTL</sequence>
<name>A0A7X5ZKF9_9GAMM</name>
<dbReference type="RefSeq" id="WP_166952160.1">
    <property type="nucleotide sequence ID" value="NZ_JAARLZ010000015.1"/>
</dbReference>
<keyword evidence="4" id="KW-0862">Zinc</keyword>
<evidence type="ECO:0000256" key="2">
    <source>
        <dbReference type="ARBA" id="ARBA00022723"/>
    </source>
</evidence>
<comment type="similarity">
    <text evidence="1">Belongs to the metallo-beta-lactamase superfamily.</text>
</comment>
<proteinExistence type="inferred from homology"/>
<organism evidence="6 7">
    <name type="scientific">Luteibacter anthropi</name>
    <dbReference type="NCBI Taxonomy" id="564369"/>
    <lineage>
        <taxon>Bacteria</taxon>
        <taxon>Pseudomonadati</taxon>
        <taxon>Pseudomonadota</taxon>
        <taxon>Gammaproteobacteria</taxon>
        <taxon>Lysobacterales</taxon>
        <taxon>Rhodanobacteraceae</taxon>
        <taxon>Luteibacter</taxon>
    </lineage>
</organism>
<dbReference type="GO" id="GO:0016787">
    <property type="term" value="F:hydrolase activity"/>
    <property type="evidence" value="ECO:0007669"/>
    <property type="project" value="UniProtKB-KW"/>
</dbReference>
<dbReference type="GO" id="GO:0046872">
    <property type="term" value="F:metal ion binding"/>
    <property type="evidence" value="ECO:0007669"/>
    <property type="project" value="UniProtKB-KW"/>
</dbReference>
<feature type="domain" description="Metallo-beta-lactamase" evidence="5">
    <location>
        <begin position="71"/>
        <end position="276"/>
    </location>
</feature>
<evidence type="ECO:0000256" key="1">
    <source>
        <dbReference type="ARBA" id="ARBA00007749"/>
    </source>
</evidence>
<keyword evidence="3 6" id="KW-0378">Hydrolase</keyword>
<accession>A0A7X5ZKF9</accession>
<dbReference type="SMART" id="SM00849">
    <property type="entry name" value="Lactamase_B"/>
    <property type="match status" value="1"/>
</dbReference>
<dbReference type="SUPFAM" id="SSF56281">
    <property type="entry name" value="Metallo-hydrolase/oxidoreductase"/>
    <property type="match status" value="1"/>
</dbReference>
<keyword evidence="7" id="KW-1185">Reference proteome</keyword>
<keyword evidence="2" id="KW-0479">Metal-binding</keyword>
<evidence type="ECO:0000256" key="3">
    <source>
        <dbReference type="ARBA" id="ARBA00022801"/>
    </source>
</evidence>
<dbReference type="InterPro" id="IPR036866">
    <property type="entry name" value="RibonucZ/Hydroxyglut_hydro"/>
</dbReference>
<dbReference type="EMBL" id="JAARLZ010000015">
    <property type="protein sequence ID" value="NII08751.1"/>
    <property type="molecule type" value="Genomic_DNA"/>
</dbReference>
<dbReference type="Gene3D" id="3.60.15.10">
    <property type="entry name" value="Ribonuclease Z/Hydroxyacylglutathione hydrolase-like"/>
    <property type="match status" value="1"/>
</dbReference>
<evidence type="ECO:0000313" key="6">
    <source>
        <dbReference type="EMBL" id="NII08751.1"/>
    </source>
</evidence>
<protein>
    <submittedName>
        <fullName evidence="6">MBL fold metallo-hydrolase</fullName>
    </submittedName>
</protein>